<evidence type="ECO:0000256" key="10">
    <source>
        <dbReference type="RuleBase" id="RU361207"/>
    </source>
</evidence>
<evidence type="ECO:0000313" key="13">
    <source>
        <dbReference type="EMBL" id="MST50724.1"/>
    </source>
</evidence>
<dbReference type="PANTHER" id="PTHR32438:SF5">
    <property type="entry name" value="4-ALPHA-GLUCANOTRANSFERASE DPE1, CHLOROPLASTIC_AMYLOPLASTIC"/>
    <property type="match status" value="1"/>
</dbReference>
<dbReference type="SUPFAM" id="SSF53613">
    <property type="entry name" value="Ribokinase-like"/>
    <property type="match status" value="1"/>
</dbReference>
<proteinExistence type="inferred from homology"/>
<evidence type="ECO:0000256" key="3">
    <source>
        <dbReference type="ARBA" id="ARBA00012560"/>
    </source>
</evidence>
<dbReference type="Gene3D" id="3.40.1190.20">
    <property type="match status" value="1"/>
</dbReference>
<keyword evidence="14" id="KW-1185">Reference proteome</keyword>
<dbReference type="GO" id="GO:0005975">
    <property type="term" value="P:carbohydrate metabolic process"/>
    <property type="evidence" value="ECO:0007669"/>
    <property type="project" value="InterPro"/>
</dbReference>
<keyword evidence="7 10" id="KW-0119">Carbohydrate metabolism</keyword>
<keyword evidence="5 10" id="KW-0328">Glycosyltransferase</keyword>
<name>A0A6L5Y1L8_9FIRM</name>
<organism evidence="13 14">
    <name type="scientific">Hornefia butyriciproducens</name>
    <dbReference type="NCBI Taxonomy" id="2652293"/>
    <lineage>
        <taxon>Bacteria</taxon>
        <taxon>Bacillati</taxon>
        <taxon>Bacillota</taxon>
        <taxon>Clostridia</taxon>
        <taxon>Peptostreptococcales</taxon>
        <taxon>Anaerovoracaceae</taxon>
        <taxon>Hornefia</taxon>
    </lineage>
</organism>
<evidence type="ECO:0000256" key="11">
    <source>
        <dbReference type="SAM" id="MobiDB-lite"/>
    </source>
</evidence>
<dbReference type="Gene3D" id="3.20.20.80">
    <property type="entry name" value="Glycosidases"/>
    <property type="match status" value="1"/>
</dbReference>
<dbReference type="AlphaFoldDB" id="A0A6L5Y1L8"/>
<evidence type="ECO:0000313" key="14">
    <source>
        <dbReference type="Proteomes" id="UP000474676"/>
    </source>
</evidence>
<evidence type="ECO:0000259" key="12">
    <source>
        <dbReference type="Pfam" id="PF00294"/>
    </source>
</evidence>
<evidence type="ECO:0000256" key="2">
    <source>
        <dbReference type="ARBA" id="ARBA00005684"/>
    </source>
</evidence>
<comment type="similarity">
    <text evidence="2 10">Belongs to the disproportionating enzyme family.</text>
</comment>
<dbReference type="Proteomes" id="UP000474676">
    <property type="component" value="Unassembled WGS sequence"/>
</dbReference>
<evidence type="ECO:0000256" key="1">
    <source>
        <dbReference type="ARBA" id="ARBA00000439"/>
    </source>
</evidence>
<dbReference type="GO" id="GO:0004134">
    <property type="term" value="F:4-alpha-glucanotransferase activity"/>
    <property type="evidence" value="ECO:0007669"/>
    <property type="project" value="UniProtKB-EC"/>
</dbReference>
<reference evidence="13 14" key="1">
    <citation type="submission" date="2019-08" db="EMBL/GenBank/DDBJ databases">
        <title>In-depth cultivation of the pig gut microbiome towards novel bacterial diversity and tailored functional studies.</title>
        <authorList>
            <person name="Wylensek D."/>
            <person name="Hitch T.C.A."/>
            <person name="Clavel T."/>
        </authorList>
    </citation>
    <scope>NUCLEOTIDE SEQUENCE [LARGE SCALE GENOMIC DNA]</scope>
    <source>
        <strain evidence="13 14">WCA-MUC-591-APC-3H</strain>
    </source>
</reference>
<dbReference type="Pfam" id="PF02446">
    <property type="entry name" value="Glyco_hydro_77"/>
    <property type="match status" value="1"/>
</dbReference>
<keyword evidence="6 10" id="KW-0808">Transferase</keyword>
<evidence type="ECO:0000256" key="4">
    <source>
        <dbReference type="ARBA" id="ARBA00020295"/>
    </source>
</evidence>
<evidence type="ECO:0000256" key="7">
    <source>
        <dbReference type="ARBA" id="ARBA00023277"/>
    </source>
</evidence>
<feature type="region of interest" description="Disordered" evidence="11">
    <location>
        <begin position="448"/>
        <end position="467"/>
    </location>
</feature>
<dbReference type="PANTHER" id="PTHR32438">
    <property type="entry name" value="4-ALPHA-GLUCANOTRANSFERASE DPE1, CHLOROPLASTIC/AMYLOPLASTIC"/>
    <property type="match status" value="1"/>
</dbReference>
<dbReference type="NCBIfam" id="NF011080">
    <property type="entry name" value="PRK14508.1-3"/>
    <property type="match status" value="1"/>
</dbReference>
<dbReference type="SUPFAM" id="SSF51445">
    <property type="entry name" value="(Trans)glycosidases"/>
    <property type="match status" value="1"/>
</dbReference>
<feature type="region of interest" description="Disordered" evidence="11">
    <location>
        <begin position="551"/>
        <end position="586"/>
    </location>
</feature>
<protein>
    <recommendedName>
        <fullName evidence="4 10">4-alpha-glucanotransferase</fullName>
        <ecNumber evidence="3 10">2.4.1.25</ecNumber>
    </recommendedName>
    <alternativeName>
        <fullName evidence="8 10">Amylomaltase</fullName>
    </alternativeName>
    <alternativeName>
        <fullName evidence="9 10">Disproportionating enzyme</fullName>
    </alternativeName>
</protein>
<dbReference type="InterPro" id="IPR029056">
    <property type="entry name" value="Ribokinase-like"/>
</dbReference>
<dbReference type="NCBIfam" id="TIGR00217">
    <property type="entry name" value="malQ"/>
    <property type="match status" value="1"/>
</dbReference>
<gene>
    <name evidence="13" type="primary">malQ</name>
    <name evidence="13" type="ORF">FYJ64_00045</name>
</gene>
<evidence type="ECO:0000256" key="9">
    <source>
        <dbReference type="ARBA" id="ARBA00031501"/>
    </source>
</evidence>
<dbReference type="EC" id="2.4.1.25" evidence="3 10"/>
<evidence type="ECO:0000256" key="5">
    <source>
        <dbReference type="ARBA" id="ARBA00022676"/>
    </source>
</evidence>
<dbReference type="InterPro" id="IPR011611">
    <property type="entry name" value="PfkB_dom"/>
</dbReference>
<dbReference type="EMBL" id="VUMZ01000001">
    <property type="protein sequence ID" value="MST50724.1"/>
    <property type="molecule type" value="Genomic_DNA"/>
</dbReference>
<comment type="caution">
    <text evidence="13">The sequence shown here is derived from an EMBL/GenBank/DDBJ whole genome shotgun (WGS) entry which is preliminary data.</text>
</comment>
<sequence>MHNHDKGEIEMRKSGILLPIFALPSRHGIGGFTAEARTFVDRLAAAGQSCWQILPLGPVGRGNSPYQPVSCFAGETAYIDPEALRSKGLLSAADIAELLPASLNLREGERINYDVVLPAHKALLRRAFGAFRQRLFTGGEKEAYERFCEDNKEWIDDFSLYMSIRDAHCGADWPEWESPLRCRDEAALTQMKQALAADLEFWKWTQYEFFCEWEELAEYAHGRGIEIIGDVPIYAAYESADCWVHPELFQLDEERRPVNVSGAPPDAFTPEGQCWGNPLYDWEHHRSNGYRWWLARLRQNFHLFDVIRLDHMRGFESYYSIPADTQNPLDGHWEKGPDMDFFHQVEREFPASGFIAEDLGFLTEDVFRMIRQTGYPGMKILQFAFDSDESNLYLPDRYDTDHSVVYTGTHDNDTTLGWYRSIADYKQRFVTWYLKKTLGTLTRFRGSEVSADAPESPGGDIPATGETAEIPLPDVEILESADALSGMIELALSTRCETCILPMQDWLGLGSEARINLPGTPEGNWGWQMQAGAFDESLAKRIAILTGKYGRKPSSCPGTPSETLCGERTDDEESSPCSERPSADGKEADLRCRRPRALVLGCLSIDICPRFVSRGAKDFSDVIHPGGITRILGNDICPGGSVANTGIAMKLFGVDPVLCGKIGQDDFGTMLKNMLVRGAGQDSLAGIVEDPAAATAYSLILAPEGLDRAILQNPGANDAYMESELELERFPDCRLMHFGHPPTMRHFYENAGWGLVSVFRRARRAGLATSLDLCAVDPDSDAGREDWEMILTNVLPLVDFFVPSIDELRYMLRMPNASPEELAGASRGLGARNVLIKCGAEGMYFENCDDMSDICSRLGFADGAMADWEGARGMRCAEPVEREVSGLGAGDTSIAAYLAAMLRGFPFRKCVDLAAAEGALCVTKPGATEGLRPFEDL</sequence>
<evidence type="ECO:0000256" key="6">
    <source>
        <dbReference type="ARBA" id="ARBA00022679"/>
    </source>
</evidence>
<evidence type="ECO:0000256" key="8">
    <source>
        <dbReference type="ARBA" id="ARBA00031423"/>
    </source>
</evidence>
<comment type="catalytic activity">
    <reaction evidence="1 10">
        <text>Transfers a segment of a (1-&gt;4)-alpha-D-glucan to a new position in an acceptor, which may be glucose or a (1-&gt;4)-alpha-D-glucan.</text>
        <dbReference type="EC" id="2.4.1.25"/>
    </reaction>
</comment>
<dbReference type="Pfam" id="PF00294">
    <property type="entry name" value="PfkB"/>
    <property type="match status" value="1"/>
</dbReference>
<feature type="domain" description="Carbohydrate kinase PfkB" evidence="12">
    <location>
        <begin position="638"/>
        <end position="930"/>
    </location>
</feature>
<dbReference type="InterPro" id="IPR003385">
    <property type="entry name" value="Glyco_hydro_77"/>
</dbReference>
<dbReference type="InterPro" id="IPR017853">
    <property type="entry name" value="GH"/>
</dbReference>
<accession>A0A6L5Y1L8</accession>